<dbReference type="Proteomes" id="UP001174136">
    <property type="component" value="Unassembled WGS sequence"/>
</dbReference>
<dbReference type="PANTHER" id="PTHR47510:SF3">
    <property type="entry name" value="ENDO_EXONUCLEASE_PHOSPHATASE DOMAIN-CONTAINING PROTEIN"/>
    <property type="match status" value="1"/>
</dbReference>
<evidence type="ECO:0000313" key="2">
    <source>
        <dbReference type="Proteomes" id="UP001174136"/>
    </source>
</evidence>
<protein>
    <submittedName>
        <fullName evidence="1">Uncharacterized protein</fullName>
    </submittedName>
</protein>
<dbReference type="PANTHER" id="PTHR47510">
    <property type="entry name" value="REVERSE TRANSCRIPTASE DOMAIN-CONTAINING PROTEIN"/>
    <property type="match status" value="1"/>
</dbReference>
<organism evidence="1 2">
    <name type="scientific">Merluccius polli</name>
    <name type="common">Benguela hake</name>
    <name type="synonym">Merluccius cadenati</name>
    <dbReference type="NCBI Taxonomy" id="89951"/>
    <lineage>
        <taxon>Eukaryota</taxon>
        <taxon>Metazoa</taxon>
        <taxon>Chordata</taxon>
        <taxon>Craniata</taxon>
        <taxon>Vertebrata</taxon>
        <taxon>Euteleostomi</taxon>
        <taxon>Actinopterygii</taxon>
        <taxon>Neopterygii</taxon>
        <taxon>Teleostei</taxon>
        <taxon>Neoteleostei</taxon>
        <taxon>Acanthomorphata</taxon>
        <taxon>Zeiogadaria</taxon>
        <taxon>Gadariae</taxon>
        <taxon>Gadiformes</taxon>
        <taxon>Gadoidei</taxon>
        <taxon>Merlucciidae</taxon>
        <taxon>Merluccius</taxon>
    </lineage>
</organism>
<name>A0AA47M4C3_MERPO</name>
<gene>
    <name evidence="1" type="ORF">N1851_031090</name>
</gene>
<reference evidence="1" key="1">
    <citation type="journal article" date="2023" name="Front. Mar. Sci.">
        <title>A new Merluccius polli reference genome to investigate the effects of global change in West African waters.</title>
        <authorList>
            <person name="Mateo J.L."/>
            <person name="Blanco-Fernandez C."/>
            <person name="Garcia-Vazquez E."/>
            <person name="Machado-Schiaffino G."/>
        </authorList>
    </citation>
    <scope>NUCLEOTIDE SEQUENCE</scope>
    <source>
        <strain evidence="1">C29</strain>
        <tissue evidence="1">Fin</tissue>
    </source>
</reference>
<evidence type="ECO:0000313" key="1">
    <source>
        <dbReference type="EMBL" id="KAK0133405.1"/>
    </source>
</evidence>
<comment type="caution">
    <text evidence="1">The sequence shown here is derived from an EMBL/GenBank/DDBJ whole genome shotgun (WGS) entry which is preliminary data.</text>
</comment>
<proteinExistence type="predicted"/>
<keyword evidence="2" id="KW-1185">Reference proteome</keyword>
<dbReference type="EMBL" id="JAOPHQ010005990">
    <property type="protein sequence ID" value="KAK0133405.1"/>
    <property type="molecule type" value="Genomic_DNA"/>
</dbReference>
<sequence>MDGFGTPLRLDRNTVSSLKRHGGRLCVYVNQEWSRTAVVKDSCCTPDLELLAVTADHNVVHLIPAFRMKPQREGVLKKQVKKWDTDAIETLQACFECTEWEVLTQGNSLEEAADVLTDYIAFCEAMVVPTKTVKREYKERVEKLFLEGKPRDAWQGVKTLAGLPNNNSALPTTGEKDCIDMAENLNQFYCRFEELDYSQEREKLTEELTARMPGYVNRELQQAEVELVLRRTRPNKAPGTDQICGRLLKACSDQLAGVYCHLFNRSLAEHSIPSVWKSSIICPVPKKSNPTCDNDYWP</sequence>
<dbReference type="AlphaFoldDB" id="A0AA47M4C3"/>
<accession>A0AA47M4C3</accession>